<organism evidence="1 2">
    <name type="scientific">Liparis tanakae</name>
    <name type="common">Tanaka's snailfish</name>
    <dbReference type="NCBI Taxonomy" id="230148"/>
    <lineage>
        <taxon>Eukaryota</taxon>
        <taxon>Metazoa</taxon>
        <taxon>Chordata</taxon>
        <taxon>Craniata</taxon>
        <taxon>Vertebrata</taxon>
        <taxon>Euteleostomi</taxon>
        <taxon>Actinopterygii</taxon>
        <taxon>Neopterygii</taxon>
        <taxon>Teleostei</taxon>
        <taxon>Neoteleostei</taxon>
        <taxon>Acanthomorphata</taxon>
        <taxon>Eupercaria</taxon>
        <taxon>Perciformes</taxon>
        <taxon>Cottioidei</taxon>
        <taxon>Cottales</taxon>
        <taxon>Liparidae</taxon>
        <taxon>Liparis</taxon>
    </lineage>
</organism>
<evidence type="ECO:0000313" key="2">
    <source>
        <dbReference type="Proteomes" id="UP000314294"/>
    </source>
</evidence>
<accession>A0A4Z2J0A3</accession>
<evidence type="ECO:0000313" key="1">
    <source>
        <dbReference type="EMBL" id="TNN83108.1"/>
    </source>
</evidence>
<name>A0A4Z2J0A3_9TELE</name>
<comment type="caution">
    <text evidence="1">The sequence shown here is derived from an EMBL/GenBank/DDBJ whole genome shotgun (WGS) entry which is preliminary data.</text>
</comment>
<dbReference type="EMBL" id="SRLO01000035">
    <property type="protein sequence ID" value="TNN83108.1"/>
    <property type="molecule type" value="Genomic_DNA"/>
</dbReference>
<gene>
    <name evidence="1" type="ORF">EYF80_006715</name>
</gene>
<dbReference type="AlphaFoldDB" id="A0A4Z2J0A3"/>
<protein>
    <submittedName>
        <fullName evidence="1">Uncharacterized protein</fullName>
    </submittedName>
</protein>
<dbReference type="Proteomes" id="UP000314294">
    <property type="component" value="Unassembled WGS sequence"/>
</dbReference>
<reference evidence="1 2" key="1">
    <citation type="submission" date="2019-03" db="EMBL/GenBank/DDBJ databases">
        <title>First draft genome of Liparis tanakae, snailfish: a comprehensive survey of snailfish specific genes.</title>
        <authorList>
            <person name="Kim W."/>
            <person name="Song I."/>
            <person name="Jeong J.-H."/>
            <person name="Kim D."/>
            <person name="Kim S."/>
            <person name="Ryu S."/>
            <person name="Song J.Y."/>
            <person name="Lee S.K."/>
        </authorList>
    </citation>
    <scope>NUCLEOTIDE SEQUENCE [LARGE SCALE GENOMIC DNA]</scope>
    <source>
        <tissue evidence="1">Muscle</tissue>
    </source>
</reference>
<keyword evidence="2" id="KW-1185">Reference proteome</keyword>
<sequence length="141" mass="14946">MASSGGAVMRGQRQLVGSQQQPHLLSTAQCMVNTLSQGCGEKEPIWSAALTTGSLTMASRKKEKALTVVVSSASGSMLCYQNTTCPPPHHLLLLSISSSSSSSSSWVHVVLPEHNVFSPSGQLEAMLCYQNTTCPPARLKN</sequence>
<proteinExistence type="predicted"/>